<dbReference type="SUPFAM" id="SSF143975">
    <property type="entry name" value="IlvD/EDD N-terminal domain-like"/>
    <property type="match status" value="1"/>
</dbReference>
<dbReference type="UniPathway" id="UPA00049">
    <property type="reaction ID" value="UER00061"/>
</dbReference>
<comment type="pathway">
    <text evidence="12">Amino-acid biosynthesis; L-valine biosynthesis; L-valine from pyruvate: step 3/4.</text>
</comment>
<dbReference type="InterPro" id="IPR000581">
    <property type="entry name" value="ILV_EDD_N"/>
</dbReference>
<keyword evidence="4" id="KW-0001">2Fe-2S</keyword>
<dbReference type="GO" id="GO:0009099">
    <property type="term" value="P:L-valine biosynthetic process"/>
    <property type="evidence" value="ECO:0007669"/>
    <property type="project" value="UniProtKB-UniPathway"/>
</dbReference>
<keyword evidence="10" id="KW-0100">Branched-chain amino acid biosynthesis</keyword>
<comment type="caution">
    <text evidence="19">The sequence shown here is derived from an EMBL/GenBank/DDBJ whole genome shotgun (WGS) entry which is preliminary data.</text>
</comment>
<evidence type="ECO:0000256" key="11">
    <source>
        <dbReference type="ARBA" id="ARBA00029304"/>
    </source>
</evidence>
<dbReference type="GO" id="GO:0004160">
    <property type="term" value="F:dihydroxy-acid dehydratase activity"/>
    <property type="evidence" value="ECO:0007669"/>
    <property type="project" value="UniProtKB-UniRule"/>
</dbReference>
<evidence type="ECO:0000256" key="2">
    <source>
        <dbReference type="ARBA" id="ARBA00006486"/>
    </source>
</evidence>
<feature type="domain" description="Dihydroxy-acid/6-phosphogluconate dehydratase C-terminal" evidence="18">
    <location>
        <begin position="362"/>
        <end position="551"/>
    </location>
</feature>
<evidence type="ECO:0000256" key="3">
    <source>
        <dbReference type="ARBA" id="ARBA00022605"/>
    </source>
</evidence>
<dbReference type="SUPFAM" id="SSF52016">
    <property type="entry name" value="LeuD/IlvD-like"/>
    <property type="match status" value="1"/>
</dbReference>
<name>A0A2H0KJR2_9BACT</name>
<protein>
    <recommendedName>
        <fullName evidence="14 16">Dihydroxy-acid dehydratase</fullName>
        <ecNumber evidence="14 16">4.2.1.9</ecNumber>
    </recommendedName>
</protein>
<comment type="cofactor">
    <cofactor evidence="15">
        <name>[2Fe-2S] cluster</name>
        <dbReference type="ChEBI" id="CHEBI:190135"/>
    </cofactor>
</comment>
<feature type="domain" description="Dihydroxy-acid/6-phosphogluconate dehydratase N-terminal" evidence="17">
    <location>
        <begin position="22"/>
        <end position="351"/>
    </location>
</feature>
<evidence type="ECO:0000256" key="6">
    <source>
        <dbReference type="ARBA" id="ARBA00022842"/>
    </source>
</evidence>
<dbReference type="Pfam" id="PF00920">
    <property type="entry name" value="ILVD_EDD_N"/>
    <property type="match status" value="1"/>
</dbReference>
<dbReference type="EC" id="4.2.1.9" evidence="14 16"/>
<dbReference type="AlphaFoldDB" id="A0A2H0KJR2"/>
<evidence type="ECO:0000256" key="10">
    <source>
        <dbReference type="ARBA" id="ARBA00023304"/>
    </source>
</evidence>
<dbReference type="Proteomes" id="UP000229497">
    <property type="component" value="Unassembled WGS sequence"/>
</dbReference>
<dbReference type="GO" id="GO:0009097">
    <property type="term" value="P:isoleucine biosynthetic process"/>
    <property type="evidence" value="ECO:0007669"/>
    <property type="project" value="UniProtKB-UniPathway"/>
</dbReference>
<evidence type="ECO:0000256" key="4">
    <source>
        <dbReference type="ARBA" id="ARBA00022714"/>
    </source>
</evidence>
<dbReference type="InterPro" id="IPR042096">
    <property type="entry name" value="Dihydro-acid_dehy_C"/>
</dbReference>
<reference evidence="19 20" key="1">
    <citation type="submission" date="2017-09" db="EMBL/GenBank/DDBJ databases">
        <title>Depth-based differentiation of microbial function through sediment-hosted aquifers and enrichment of novel symbionts in the deep terrestrial subsurface.</title>
        <authorList>
            <person name="Probst A.J."/>
            <person name="Ladd B."/>
            <person name="Jarett J.K."/>
            <person name="Geller-Mcgrath D.E."/>
            <person name="Sieber C.M."/>
            <person name="Emerson J.B."/>
            <person name="Anantharaman K."/>
            <person name="Thomas B.C."/>
            <person name="Malmstrom R."/>
            <person name="Stieglmeier M."/>
            <person name="Klingl A."/>
            <person name="Woyke T."/>
            <person name="Ryan C.M."/>
            <person name="Banfield J.F."/>
        </authorList>
    </citation>
    <scope>NUCLEOTIDE SEQUENCE [LARGE SCALE GENOMIC DNA]</scope>
    <source>
        <strain evidence="19">CG11_big_fil_rev_8_21_14_0_20_37_16</strain>
    </source>
</reference>
<dbReference type="UniPathway" id="UPA00047">
    <property type="reaction ID" value="UER00057"/>
</dbReference>
<comment type="cofactor">
    <cofactor evidence="1">
        <name>Mg(2+)</name>
        <dbReference type="ChEBI" id="CHEBI:18420"/>
    </cofactor>
</comment>
<evidence type="ECO:0000313" key="19">
    <source>
        <dbReference type="EMBL" id="PIQ71500.1"/>
    </source>
</evidence>
<dbReference type="PANTHER" id="PTHR43661:SF3">
    <property type="entry name" value="D-XYLONATE DEHYDRATASE YAGF-RELATED"/>
    <property type="match status" value="1"/>
</dbReference>
<evidence type="ECO:0000256" key="9">
    <source>
        <dbReference type="ARBA" id="ARBA00023239"/>
    </source>
</evidence>
<evidence type="ECO:0000256" key="13">
    <source>
        <dbReference type="ARBA" id="ARBA00029437"/>
    </source>
</evidence>
<sequence>MLPAISLMIAAGVIKKVSDRNKPFVTVINSYSTHIPGHTHLQFLGEKLVTALKNKGFNVWYCNIGGAVDDGIAMGHFGMKYSLPSRELITDQIETVIGAHPCDGWIGIGNCDKIVPGMLNAMVRLNIPSVYVSGGPMLAGQNNVDLVTVFEGVGQHVAGKISEEKLVKLTEIACQTCGSCAGMFTANSMNCLAEVIGLALPGNGTIPAARWIDKQKGQYEINPERIKLIEKTANTIKFLIKNKVRPLDIVTKDAIDNAFILDISMGGSTNTVLHTLALAYEAGIKYNLEQIQYLSNKTPNVCKVSPSRPEVHVEDVNRVGGIPAILKAVAKFSKSPLHLNSKTVNNQTIKEYIKDAPDPDGDIIRVGKNTFSQKGGLVVLYGNLAPEGAILKTTGVDPEMMNFTGKAVCFDSQEESLQAILSIKIKDGDVVVIRYEGPKGGPGMQEMLSPTSALKGLGTKVALITDGRFSGGTRGLCVGHISPEAASGGPIAIIKNGDKIKIDVNAGTINLLISEKEFKNRIKKIKPFVPKITRGWLGRYAKHVLSANYGAIMDNVINY</sequence>
<evidence type="ECO:0000259" key="18">
    <source>
        <dbReference type="Pfam" id="PF24877"/>
    </source>
</evidence>
<dbReference type="PROSITE" id="PS00887">
    <property type="entry name" value="ILVD_EDD_2"/>
    <property type="match status" value="1"/>
</dbReference>
<organism evidence="19 20">
    <name type="scientific">Candidatus Roizmanbacteria bacterium CG11_big_fil_rev_8_21_14_0_20_37_16</name>
    <dbReference type="NCBI Taxonomy" id="1974857"/>
    <lineage>
        <taxon>Bacteria</taxon>
        <taxon>Candidatus Roizmaniibacteriota</taxon>
    </lineage>
</organism>
<dbReference type="InterPro" id="IPR004404">
    <property type="entry name" value="DihydroxyA_deHydtase"/>
</dbReference>
<dbReference type="GO" id="GO:0005829">
    <property type="term" value="C:cytosol"/>
    <property type="evidence" value="ECO:0007669"/>
    <property type="project" value="TreeGrafter"/>
</dbReference>
<dbReference type="InterPro" id="IPR037237">
    <property type="entry name" value="IlvD/EDD_N"/>
</dbReference>
<keyword evidence="3" id="KW-0028">Amino-acid biosynthesis</keyword>
<keyword evidence="8" id="KW-0411">Iron-sulfur</keyword>
<dbReference type="EMBL" id="PCVK01000088">
    <property type="protein sequence ID" value="PIQ71500.1"/>
    <property type="molecule type" value="Genomic_DNA"/>
</dbReference>
<evidence type="ECO:0000256" key="8">
    <source>
        <dbReference type="ARBA" id="ARBA00023014"/>
    </source>
</evidence>
<evidence type="ECO:0000256" key="5">
    <source>
        <dbReference type="ARBA" id="ARBA00022723"/>
    </source>
</evidence>
<dbReference type="NCBIfam" id="TIGR00110">
    <property type="entry name" value="ilvD"/>
    <property type="match status" value="1"/>
</dbReference>
<comment type="catalytic activity">
    <reaction evidence="11">
        <text>(2R)-2,3-dihydroxy-3-methylbutanoate = 3-methyl-2-oxobutanoate + H2O</text>
        <dbReference type="Rhea" id="RHEA:24809"/>
        <dbReference type="ChEBI" id="CHEBI:11851"/>
        <dbReference type="ChEBI" id="CHEBI:15377"/>
        <dbReference type="ChEBI" id="CHEBI:49072"/>
        <dbReference type="EC" id="4.2.1.9"/>
    </reaction>
    <physiologicalReaction direction="left-to-right" evidence="11">
        <dbReference type="Rhea" id="RHEA:24810"/>
    </physiologicalReaction>
</comment>
<dbReference type="PANTHER" id="PTHR43661">
    <property type="entry name" value="D-XYLONATE DEHYDRATASE"/>
    <property type="match status" value="1"/>
</dbReference>
<keyword evidence="6" id="KW-0460">Magnesium</keyword>
<evidence type="ECO:0000256" key="16">
    <source>
        <dbReference type="NCBIfam" id="TIGR00110"/>
    </source>
</evidence>
<proteinExistence type="inferred from homology"/>
<evidence type="ECO:0000256" key="7">
    <source>
        <dbReference type="ARBA" id="ARBA00023004"/>
    </source>
</evidence>
<evidence type="ECO:0000313" key="20">
    <source>
        <dbReference type="Proteomes" id="UP000229497"/>
    </source>
</evidence>
<keyword evidence="9" id="KW-0456">Lyase</keyword>
<dbReference type="PROSITE" id="PS00886">
    <property type="entry name" value="ILVD_EDD_1"/>
    <property type="match status" value="1"/>
</dbReference>
<dbReference type="NCBIfam" id="NF002068">
    <property type="entry name" value="PRK00911.1"/>
    <property type="match status" value="1"/>
</dbReference>
<dbReference type="FunFam" id="3.50.30.80:FF:000001">
    <property type="entry name" value="Dihydroxy-acid dehydratase"/>
    <property type="match status" value="1"/>
</dbReference>
<dbReference type="GO" id="GO:0051537">
    <property type="term" value="F:2 iron, 2 sulfur cluster binding"/>
    <property type="evidence" value="ECO:0007669"/>
    <property type="project" value="UniProtKB-KW"/>
</dbReference>
<dbReference type="InterPro" id="IPR020558">
    <property type="entry name" value="DiOHA_6PGluconate_deHydtase_CS"/>
</dbReference>
<comment type="pathway">
    <text evidence="13">Amino-acid biosynthesis; L-isoleucine biosynthesis; L-isoleucine from 2-oxobutanoate: step 3/4.</text>
</comment>
<dbReference type="Gene3D" id="3.50.30.80">
    <property type="entry name" value="IlvD/EDD C-terminal domain-like"/>
    <property type="match status" value="1"/>
</dbReference>
<evidence type="ECO:0000256" key="15">
    <source>
        <dbReference type="ARBA" id="ARBA00034078"/>
    </source>
</evidence>
<dbReference type="InterPro" id="IPR056740">
    <property type="entry name" value="ILV_EDD_C"/>
</dbReference>
<keyword evidence="5" id="KW-0479">Metal-binding</keyword>
<accession>A0A2H0KJR2</accession>
<evidence type="ECO:0000256" key="1">
    <source>
        <dbReference type="ARBA" id="ARBA00001946"/>
    </source>
</evidence>
<dbReference type="GO" id="GO:0046872">
    <property type="term" value="F:metal ion binding"/>
    <property type="evidence" value="ECO:0007669"/>
    <property type="project" value="UniProtKB-KW"/>
</dbReference>
<keyword evidence="7" id="KW-0408">Iron</keyword>
<evidence type="ECO:0000259" key="17">
    <source>
        <dbReference type="Pfam" id="PF00920"/>
    </source>
</evidence>
<gene>
    <name evidence="19" type="primary">ilvD</name>
    <name evidence="19" type="ORF">COV87_03035</name>
</gene>
<evidence type="ECO:0000256" key="12">
    <source>
        <dbReference type="ARBA" id="ARBA00029436"/>
    </source>
</evidence>
<dbReference type="Pfam" id="PF24877">
    <property type="entry name" value="ILV_EDD_C"/>
    <property type="match status" value="1"/>
</dbReference>
<evidence type="ECO:0000256" key="14">
    <source>
        <dbReference type="ARBA" id="ARBA00029490"/>
    </source>
</evidence>
<comment type="similarity">
    <text evidence="2">Belongs to the IlvD/Edd family.</text>
</comment>